<evidence type="ECO:0000313" key="3">
    <source>
        <dbReference type="EMBL" id="MDT7827061.1"/>
    </source>
</evidence>
<evidence type="ECO:0008006" key="5">
    <source>
        <dbReference type="Google" id="ProtNLM"/>
    </source>
</evidence>
<dbReference type="Proteomes" id="UP001250656">
    <property type="component" value="Unassembled WGS sequence"/>
</dbReference>
<feature type="compositionally biased region" description="Low complexity" evidence="1">
    <location>
        <begin position="341"/>
        <end position="368"/>
    </location>
</feature>
<feature type="chain" id="PRO_5047219330" description="Sperm nuclear basic protein PL-I" evidence="2">
    <location>
        <begin position="21"/>
        <end position="437"/>
    </location>
</feature>
<feature type="compositionally biased region" description="Polar residues" evidence="1">
    <location>
        <begin position="238"/>
        <end position="254"/>
    </location>
</feature>
<feature type="compositionally biased region" description="Low complexity" evidence="1">
    <location>
        <begin position="290"/>
        <end position="304"/>
    </location>
</feature>
<feature type="region of interest" description="Disordered" evidence="1">
    <location>
        <begin position="229"/>
        <end position="437"/>
    </location>
</feature>
<proteinExistence type="predicted"/>
<evidence type="ECO:0000256" key="1">
    <source>
        <dbReference type="SAM" id="MobiDB-lite"/>
    </source>
</evidence>
<feature type="compositionally biased region" description="Low complexity" evidence="1">
    <location>
        <begin position="376"/>
        <end position="437"/>
    </location>
</feature>
<accession>A0ABU3L007</accession>
<feature type="compositionally biased region" description="Basic and acidic residues" evidence="1">
    <location>
        <begin position="257"/>
        <end position="268"/>
    </location>
</feature>
<feature type="compositionally biased region" description="Low complexity" evidence="1">
    <location>
        <begin position="311"/>
        <end position="321"/>
    </location>
</feature>
<keyword evidence="4" id="KW-1185">Reference proteome</keyword>
<sequence>MKNLILFLSVLFVGTSGAFAKALDTPENLESRAYRYDDSFIFVEDGITFSVYPDGEFDFYIENQVSGRRHGITFNSGYNYNPYVQYDDYGAVIQVENVPVFYDHYGRVVQIGDVDIDYRRNRVRRVGGMHVYYNRRGFYDYHTGYINVFNRHYLYRPFHAFFARPAVELCLVYNRPYRRYYSPVRYTYYSPYHYNTRRAYAKIGRPHRYSKVRSERSRIYRNDRRVAVRDNAVRSNRSVAKQNSSARGAGSNRSIAKRNDAIRTDRGRSNQSYNRTQRATVDRSAPQATSRNRSGVSTRSSSSRKAIKAPSSGRSSVAKRSSTVKSLSKAPIRSRNRATERSSVSRRASKAPSRSKSMISSKSTSSRRSVGKAPSRNRSSIAKRSSASRSVSKAPSRSRSNVSSRSTSSSRSISKAPSRSSRNSTARTSSSRSSRKY</sequence>
<dbReference type="EMBL" id="JAVTTP010000001">
    <property type="protein sequence ID" value="MDT7827061.1"/>
    <property type="molecule type" value="Genomic_DNA"/>
</dbReference>
<name>A0ABU3L007_9FLAO</name>
<comment type="caution">
    <text evidence="3">The sequence shown here is derived from an EMBL/GenBank/DDBJ whole genome shotgun (WGS) entry which is preliminary data.</text>
</comment>
<dbReference type="RefSeq" id="WP_314011839.1">
    <property type="nucleotide sequence ID" value="NZ_JAVTTP010000001.1"/>
</dbReference>
<evidence type="ECO:0000313" key="4">
    <source>
        <dbReference type="Proteomes" id="UP001250656"/>
    </source>
</evidence>
<organism evidence="3 4">
    <name type="scientific">Pricia mediterranea</name>
    <dbReference type="NCBI Taxonomy" id="3076079"/>
    <lineage>
        <taxon>Bacteria</taxon>
        <taxon>Pseudomonadati</taxon>
        <taxon>Bacteroidota</taxon>
        <taxon>Flavobacteriia</taxon>
        <taxon>Flavobacteriales</taxon>
        <taxon>Flavobacteriaceae</taxon>
        <taxon>Pricia</taxon>
    </lineage>
</organism>
<keyword evidence="2" id="KW-0732">Signal</keyword>
<evidence type="ECO:0000256" key="2">
    <source>
        <dbReference type="SAM" id="SignalP"/>
    </source>
</evidence>
<reference evidence="3 4" key="1">
    <citation type="submission" date="2023-09" db="EMBL/GenBank/DDBJ databases">
        <title>Novel taxa isolated from Blanes Bay.</title>
        <authorList>
            <person name="Rey-Velasco X."/>
            <person name="Lucena T."/>
        </authorList>
    </citation>
    <scope>NUCLEOTIDE SEQUENCE [LARGE SCALE GENOMIC DNA]</scope>
    <source>
        <strain evidence="3 4">S334</strain>
    </source>
</reference>
<protein>
    <recommendedName>
        <fullName evidence="5">Sperm nuclear basic protein PL-I</fullName>
    </recommendedName>
</protein>
<feature type="compositionally biased region" description="Polar residues" evidence="1">
    <location>
        <begin position="269"/>
        <end position="279"/>
    </location>
</feature>
<gene>
    <name evidence="3" type="ORF">RQM65_00095</name>
</gene>
<feature type="signal peptide" evidence="2">
    <location>
        <begin position="1"/>
        <end position="20"/>
    </location>
</feature>